<accession>A0ABS2G654</accession>
<keyword evidence="6" id="KW-0482">Metalloprotease</keyword>
<evidence type="ECO:0000256" key="5">
    <source>
        <dbReference type="ARBA" id="ARBA00022833"/>
    </source>
</evidence>
<reference evidence="10 11" key="1">
    <citation type="journal article" date="2021" name="Sci. Rep.">
        <title>The distribution of antibiotic resistance genes in chicken gut microbiota commensals.</title>
        <authorList>
            <person name="Juricova H."/>
            <person name="Matiasovicova J."/>
            <person name="Kubasova T."/>
            <person name="Cejkova D."/>
            <person name="Rychlik I."/>
        </authorList>
    </citation>
    <scope>NUCLEOTIDE SEQUENCE [LARGE SCALE GENOMIC DNA]</scope>
    <source>
        <strain evidence="10 11">An425</strain>
    </source>
</reference>
<feature type="non-terminal residue" evidence="10">
    <location>
        <position position="478"/>
    </location>
</feature>
<evidence type="ECO:0000256" key="6">
    <source>
        <dbReference type="ARBA" id="ARBA00023049"/>
    </source>
</evidence>
<keyword evidence="4" id="KW-0378">Hydrolase</keyword>
<evidence type="ECO:0000256" key="2">
    <source>
        <dbReference type="ARBA" id="ARBA00022670"/>
    </source>
</evidence>
<name>A0ABS2G654_FUSMR</name>
<feature type="domain" description="Peptidase M16 C-terminal" evidence="9">
    <location>
        <begin position="200"/>
        <end position="374"/>
    </location>
</feature>
<dbReference type="Proteomes" id="UP000728968">
    <property type="component" value="Unassembled WGS sequence"/>
</dbReference>
<gene>
    <name evidence="10" type="ORF">H6A04_11275</name>
</gene>
<dbReference type="SUPFAM" id="SSF63411">
    <property type="entry name" value="LuxS/MPP-like metallohydrolase"/>
    <property type="match status" value="2"/>
</dbReference>
<keyword evidence="11" id="KW-1185">Reference proteome</keyword>
<evidence type="ECO:0000256" key="4">
    <source>
        <dbReference type="ARBA" id="ARBA00022801"/>
    </source>
</evidence>
<keyword evidence="2" id="KW-0645">Protease</keyword>
<sequence>LFILLFTLFSLSLSGKNFENSKNIISGKLENGIHYYIYKNNKPENKAMLNLVVKTGSLMEEDNEQGIAHFMEHMAFNGTTKFEKNEMIKYLQSIGLSFGGDLNAYTSFDRTVYKLLVPTTPKELEDGIEVLREWASEATLSPQEIDSEKKVVIEEWRLRQGLAQRLGDVQKKALFEGSRYFDRFPIGLPEIINGADQNLVKGFYQKWYQPENISIIAVGDFDTNQIENFIHKYFNYQGTQKGKTPKEYSLKKLKNKYVVFSDDEIRYNTFTITKILDRDVIKDEKSMKNSIIDQLLFNILNTRLNNLQKESDTPFLQSLVYKYDINNSQDIFSAVAVIKNNKLSEGITLLNNFLKSSAKNGVTDYELELEKENLINNYKNLVTNKESITHETYADSLVEHVMSGECFIDIDEEFNIYSTLIKNITTKDLNKRIKKIYKENSLYFLTTSTSQNKINEKQLEELIKESKNSNKIIDFSIK</sequence>
<evidence type="ECO:0000313" key="10">
    <source>
        <dbReference type="EMBL" id="MBM6876213.1"/>
    </source>
</evidence>
<protein>
    <submittedName>
        <fullName evidence="10">Insulinase family protein</fullName>
    </submittedName>
</protein>
<organism evidence="10 11">
    <name type="scientific">Fusobacterium mortiferum</name>
    <dbReference type="NCBI Taxonomy" id="850"/>
    <lineage>
        <taxon>Bacteria</taxon>
        <taxon>Fusobacteriati</taxon>
        <taxon>Fusobacteriota</taxon>
        <taxon>Fusobacteriia</taxon>
        <taxon>Fusobacteriales</taxon>
        <taxon>Fusobacteriaceae</taxon>
        <taxon>Fusobacterium</taxon>
    </lineage>
</organism>
<dbReference type="PANTHER" id="PTHR43690:SF34">
    <property type="entry name" value="ZINC PROTEASE PQQL-LIKE"/>
    <property type="match status" value="1"/>
</dbReference>
<evidence type="ECO:0000256" key="7">
    <source>
        <dbReference type="RuleBase" id="RU004447"/>
    </source>
</evidence>
<dbReference type="InterPro" id="IPR007863">
    <property type="entry name" value="Peptidase_M16_C"/>
</dbReference>
<feature type="non-terminal residue" evidence="10">
    <location>
        <position position="1"/>
    </location>
</feature>
<evidence type="ECO:0000256" key="1">
    <source>
        <dbReference type="ARBA" id="ARBA00007261"/>
    </source>
</evidence>
<comment type="similarity">
    <text evidence="1 7">Belongs to the peptidase M16 family.</text>
</comment>
<comment type="caution">
    <text evidence="10">The sequence shown here is derived from an EMBL/GenBank/DDBJ whole genome shotgun (WGS) entry which is preliminary data.</text>
</comment>
<evidence type="ECO:0000313" key="11">
    <source>
        <dbReference type="Proteomes" id="UP000728968"/>
    </source>
</evidence>
<feature type="domain" description="Peptidase M16 N-terminal" evidence="8">
    <location>
        <begin position="37"/>
        <end position="155"/>
    </location>
</feature>
<dbReference type="InterPro" id="IPR001431">
    <property type="entry name" value="Pept_M16_Zn_BS"/>
</dbReference>
<evidence type="ECO:0000259" key="9">
    <source>
        <dbReference type="Pfam" id="PF05193"/>
    </source>
</evidence>
<evidence type="ECO:0000256" key="3">
    <source>
        <dbReference type="ARBA" id="ARBA00022723"/>
    </source>
</evidence>
<dbReference type="RefSeq" id="WP_204716829.1">
    <property type="nucleotide sequence ID" value="NZ_JACJLT010000222.1"/>
</dbReference>
<dbReference type="PANTHER" id="PTHR43690">
    <property type="entry name" value="NARDILYSIN"/>
    <property type="match status" value="1"/>
</dbReference>
<dbReference type="EMBL" id="JACJLT010000222">
    <property type="protein sequence ID" value="MBM6876213.1"/>
    <property type="molecule type" value="Genomic_DNA"/>
</dbReference>
<evidence type="ECO:0000259" key="8">
    <source>
        <dbReference type="Pfam" id="PF00675"/>
    </source>
</evidence>
<dbReference type="Pfam" id="PF05193">
    <property type="entry name" value="Peptidase_M16_C"/>
    <property type="match status" value="1"/>
</dbReference>
<dbReference type="InterPro" id="IPR050626">
    <property type="entry name" value="Peptidase_M16"/>
</dbReference>
<dbReference type="Pfam" id="PF00675">
    <property type="entry name" value="Peptidase_M16"/>
    <property type="match status" value="1"/>
</dbReference>
<dbReference type="InterPro" id="IPR011249">
    <property type="entry name" value="Metalloenz_LuxS/M16"/>
</dbReference>
<keyword evidence="3" id="KW-0479">Metal-binding</keyword>
<keyword evidence="5" id="KW-0862">Zinc</keyword>
<dbReference type="InterPro" id="IPR011765">
    <property type="entry name" value="Pept_M16_N"/>
</dbReference>
<dbReference type="Gene3D" id="3.30.830.10">
    <property type="entry name" value="Metalloenzyme, LuxS/M16 peptidase-like"/>
    <property type="match status" value="2"/>
</dbReference>
<proteinExistence type="inferred from homology"/>
<dbReference type="PROSITE" id="PS00143">
    <property type="entry name" value="INSULINASE"/>
    <property type="match status" value="1"/>
</dbReference>